<evidence type="ECO:0000313" key="2">
    <source>
        <dbReference type="Proteomes" id="UP000283672"/>
    </source>
</evidence>
<dbReference type="Pfam" id="PF12784">
    <property type="entry name" value="PDDEXK_2"/>
    <property type="match status" value="1"/>
</dbReference>
<dbReference type="AlphaFoldDB" id="A0AA92VE05"/>
<comment type="caution">
    <text evidence="1">The sequence shown here is derived from an EMBL/GenBank/DDBJ whole genome shotgun (WGS) entry which is preliminary data.</text>
</comment>
<organism evidence="1 2">
    <name type="scientific">Segatella copri</name>
    <dbReference type="NCBI Taxonomy" id="165179"/>
    <lineage>
        <taxon>Bacteria</taxon>
        <taxon>Pseudomonadati</taxon>
        <taxon>Bacteroidota</taxon>
        <taxon>Bacteroidia</taxon>
        <taxon>Bacteroidales</taxon>
        <taxon>Prevotellaceae</taxon>
        <taxon>Segatella</taxon>
    </lineage>
</organism>
<proteinExistence type="predicted"/>
<dbReference type="PANTHER" id="PTHR41317">
    <property type="entry name" value="PD-(D_E)XK NUCLEASE FAMILY TRANSPOSASE"/>
    <property type="match status" value="1"/>
</dbReference>
<dbReference type="RefSeq" id="WP_118415403.1">
    <property type="nucleotide sequence ID" value="NZ_QROP01000002.1"/>
</dbReference>
<dbReference type="Proteomes" id="UP000283672">
    <property type="component" value="Unassembled WGS sequence"/>
</dbReference>
<dbReference type="NCBIfam" id="TIGR01784">
    <property type="entry name" value="T_den_put_tspse"/>
    <property type="match status" value="1"/>
</dbReference>
<dbReference type="InterPro" id="IPR010106">
    <property type="entry name" value="RpnA"/>
</dbReference>
<evidence type="ECO:0000313" key="1">
    <source>
        <dbReference type="EMBL" id="RHL42173.1"/>
    </source>
</evidence>
<sequence>MGRYINPFTDWGFKRLFGQEFSKDLLINFLNDLFEGEFQIKDVTFKDKEQLGDTNDLRGCIFDIYCVTDDDKHFIVEMQNRWVPFFVNRSIYYASKAFIAQRKKFDEAGVRTAILYQFVPVYVVCIMNFMPKEHEVTKFRTDVALREKSSDSMFSDKLRFIYLSLPFFDKSEEECETGFEKWIYVLKYMEVLERLPFTAQKKIFDHLAKLADVRCLSSEEQEKYDESIKAADDYYSGLYGSYIEGEEKGIA</sequence>
<protein>
    <submittedName>
        <fullName evidence="1">Rpn family recombination-promoting nuclease/putative transposase</fullName>
    </submittedName>
</protein>
<accession>A0AA92VE05</accession>
<dbReference type="EMBL" id="QROP01000002">
    <property type="protein sequence ID" value="RHL42173.1"/>
    <property type="molecule type" value="Genomic_DNA"/>
</dbReference>
<gene>
    <name evidence="1" type="ORF">DW026_00740</name>
</gene>
<name>A0AA92VE05_9BACT</name>
<feature type="non-terminal residue" evidence="1">
    <location>
        <position position="251"/>
    </location>
</feature>
<dbReference type="PANTHER" id="PTHR41317:SF1">
    <property type="entry name" value="PD-(D_E)XK NUCLEASE FAMILY TRANSPOSASE"/>
    <property type="match status" value="1"/>
</dbReference>
<reference evidence="1 2" key="1">
    <citation type="submission" date="2018-08" db="EMBL/GenBank/DDBJ databases">
        <title>A genome reference for cultivated species of the human gut microbiota.</title>
        <authorList>
            <person name="Zou Y."/>
            <person name="Xue W."/>
            <person name="Luo G."/>
        </authorList>
    </citation>
    <scope>NUCLEOTIDE SEQUENCE [LARGE SCALE GENOMIC DNA]</scope>
    <source>
        <strain evidence="1 2">AF38-11</strain>
    </source>
</reference>